<feature type="compositionally biased region" description="Basic residues" evidence="1">
    <location>
        <begin position="230"/>
        <end position="247"/>
    </location>
</feature>
<reference evidence="2" key="1">
    <citation type="journal article" date="2020" name="bioRxiv">
        <title>Chromosome-level reference genome of the European wasp spider Argiope bruennichi: a resource for studies on range expansion and evolutionary adaptation.</title>
        <authorList>
            <person name="Sheffer M.M."/>
            <person name="Hoppe A."/>
            <person name="Krehenwinkel H."/>
            <person name="Uhl G."/>
            <person name="Kuss A.W."/>
            <person name="Jensen L."/>
            <person name="Jensen C."/>
            <person name="Gillespie R.G."/>
            <person name="Hoff K.J."/>
            <person name="Prost S."/>
        </authorList>
    </citation>
    <scope>NUCLEOTIDE SEQUENCE</scope>
</reference>
<reference evidence="2" key="2">
    <citation type="submission" date="2020-06" db="EMBL/GenBank/DDBJ databases">
        <authorList>
            <person name="Sheffer M."/>
        </authorList>
    </citation>
    <scope>NUCLEOTIDE SEQUENCE</scope>
</reference>
<evidence type="ECO:0000313" key="2">
    <source>
        <dbReference type="EMBL" id="KAF8791781.1"/>
    </source>
</evidence>
<dbReference type="Proteomes" id="UP000807504">
    <property type="component" value="Unassembled WGS sequence"/>
</dbReference>
<evidence type="ECO:0000313" key="3">
    <source>
        <dbReference type="Proteomes" id="UP000807504"/>
    </source>
</evidence>
<sequence>MPPETAFRSLPQAPTILKNEANLCYETAHVDNKATKRNCNQYFENLDGNSRNVDYSFSHPEEALGNKVTEGSTVHDNPIASKRKQKILDVVDHRKPKCEHVLPKYENMALEEETNKVTHEQTATVFGAQNKNISHDKGNMIITDSIDAYNQQCEENVLTSSKTAVYENMQAHENCNETAEVCSNFIKSSAEIALKECRRRRTEQNKPGTKLTAKSKIKAPKKSQTLPVTKRPKGNLKTKHNGQRNKK</sequence>
<comment type="caution">
    <text evidence="2">The sequence shown here is derived from an EMBL/GenBank/DDBJ whole genome shotgun (WGS) entry which is preliminary data.</text>
</comment>
<proteinExistence type="predicted"/>
<feature type="region of interest" description="Disordered" evidence="1">
    <location>
        <begin position="199"/>
        <end position="247"/>
    </location>
</feature>
<evidence type="ECO:0000256" key="1">
    <source>
        <dbReference type="SAM" id="MobiDB-lite"/>
    </source>
</evidence>
<dbReference type="AlphaFoldDB" id="A0A8T0FL83"/>
<organism evidence="2 3">
    <name type="scientific">Argiope bruennichi</name>
    <name type="common">Wasp spider</name>
    <name type="synonym">Aranea bruennichi</name>
    <dbReference type="NCBI Taxonomy" id="94029"/>
    <lineage>
        <taxon>Eukaryota</taxon>
        <taxon>Metazoa</taxon>
        <taxon>Ecdysozoa</taxon>
        <taxon>Arthropoda</taxon>
        <taxon>Chelicerata</taxon>
        <taxon>Arachnida</taxon>
        <taxon>Araneae</taxon>
        <taxon>Araneomorphae</taxon>
        <taxon>Entelegynae</taxon>
        <taxon>Araneoidea</taxon>
        <taxon>Araneidae</taxon>
        <taxon>Argiope</taxon>
    </lineage>
</organism>
<protein>
    <submittedName>
        <fullName evidence="2">Uncharacterized protein</fullName>
    </submittedName>
</protein>
<keyword evidence="3" id="KW-1185">Reference proteome</keyword>
<gene>
    <name evidence="2" type="ORF">HNY73_003464</name>
</gene>
<accession>A0A8T0FL83</accession>
<dbReference type="EMBL" id="JABXBU010000003">
    <property type="protein sequence ID" value="KAF8791781.1"/>
    <property type="molecule type" value="Genomic_DNA"/>
</dbReference>
<name>A0A8T0FL83_ARGBR</name>